<gene>
    <name evidence="4" type="ORF">GCK32_001784</name>
</gene>
<organism evidence="4 5">
    <name type="scientific">Trichostrongylus colubriformis</name>
    <name type="common">Black scour worm</name>
    <dbReference type="NCBI Taxonomy" id="6319"/>
    <lineage>
        <taxon>Eukaryota</taxon>
        <taxon>Metazoa</taxon>
        <taxon>Ecdysozoa</taxon>
        <taxon>Nematoda</taxon>
        <taxon>Chromadorea</taxon>
        <taxon>Rhabditida</taxon>
        <taxon>Rhabditina</taxon>
        <taxon>Rhabditomorpha</taxon>
        <taxon>Strongyloidea</taxon>
        <taxon>Trichostrongylidae</taxon>
        <taxon>Trichostrongylus</taxon>
    </lineage>
</organism>
<dbReference type="GO" id="GO:0008270">
    <property type="term" value="F:zinc ion binding"/>
    <property type="evidence" value="ECO:0007669"/>
    <property type="project" value="UniProtKB-KW"/>
</dbReference>
<proteinExistence type="predicted"/>
<feature type="compositionally biased region" description="Polar residues" evidence="2">
    <location>
        <begin position="393"/>
        <end position="410"/>
    </location>
</feature>
<comment type="caution">
    <text evidence="4">The sequence shown here is derived from an EMBL/GenBank/DDBJ whole genome shotgun (WGS) entry which is preliminary data.</text>
</comment>
<feature type="domain" description="C2H2-type" evidence="3">
    <location>
        <begin position="132"/>
        <end position="160"/>
    </location>
</feature>
<protein>
    <submittedName>
        <fullName evidence="4">C2H2-type domain-containing protein</fullName>
    </submittedName>
</protein>
<dbReference type="PANTHER" id="PTHR33936">
    <property type="entry name" value="PROTEIN CBG17840"/>
    <property type="match status" value="1"/>
</dbReference>
<sequence length="914" mass="102320">MVWPKASDGFMCAMLFALDHFIHSSYVDHSHLILHSITKDNMKTYAKCIVCLNGPYLLSVYYHHLRAVHSWSEEDVEQEKIRIKQSRFPERDKIQCSFCSRVYFSLYSLRAHMEKSHAEQLIEHGEKGRFKVTCPGCHQVFRTGHELTQHCAETHNGENGQDFSIIEGNFANQKEFSEWLTSVECLTKVRFTRRFSRTSPTGRNHVFLCSHARGKGDVVDPKTMRQRFSISKRVHSHCPAFIKVVENLEGDSQGVQYVACLGHLGHKVGDALLKSGKYNHRIHYNHRKHKEALQYYEGHQDMIIEISNNTWAVVSEDGQEHNVVVGDPCHCEAETGSHCDRCGACAYQMKCDCVVTNYNGVPCVHCHAVATFSVKARELIPVVKHRFAASCSTTPQTSRNGQMSEESNATHFDPGISEEMNTSQELSSGLSSNECSNEPSQFSKTTVPPRDMTKIKKEAEMEYKQFQEVVQRLNHLSKACMQSNLPHVIREIRTTIESKLSKILSDKDMSALTSSKNRLRSVKPDLRELSHFRDLESSSSAVCASSVPSLQSSYKCEPVAEKNVTGTSKSPEEEHVLSRLAGFAAAVEASRRVRMVSPMRIVSPGTAPQVDEVGVAEHDYAGRTIKREHHDKGGRPCLSKFREEPSIPKRPIAKAKKPGQVLKRVFVKRGSEWVLKKVVVRSNTSNNSATAQLPLSSCQDHETRNDFEPDQSPPIKASKIVKSEVFHAGGVPSASTSSENQTLGTTSTDEEQSGSQSVSTKLQKIVERVVDSDNKPIYAEIKRKQLVQRMPPFKPLRPSSSKISQISEMIRKGIPSGAVPKLDGSRLRTEQLCLMCGKAKMSDSCEQRVTWLCCSNSSKCRARAHKQCLRGARLKCFVCHVGSWTHFNNSDEAAQTATQKQCDGRTPALTVVNS</sequence>
<feature type="region of interest" description="Disordered" evidence="2">
    <location>
        <begin position="393"/>
        <end position="448"/>
    </location>
</feature>
<dbReference type="PROSITE" id="PS50157">
    <property type="entry name" value="ZINC_FINGER_C2H2_2"/>
    <property type="match status" value="1"/>
</dbReference>
<evidence type="ECO:0000313" key="4">
    <source>
        <dbReference type="EMBL" id="KAK5973584.1"/>
    </source>
</evidence>
<evidence type="ECO:0000259" key="3">
    <source>
        <dbReference type="PROSITE" id="PS50157"/>
    </source>
</evidence>
<feature type="region of interest" description="Disordered" evidence="2">
    <location>
        <begin position="729"/>
        <end position="759"/>
    </location>
</feature>
<dbReference type="Gene3D" id="3.30.160.60">
    <property type="entry name" value="Classic Zinc Finger"/>
    <property type="match status" value="1"/>
</dbReference>
<reference evidence="4 5" key="1">
    <citation type="submission" date="2019-10" db="EMBL/GenBank/DDBJ databases">
        <title>Assembly and Annotation for the nematode Trichostrongylus colubriformis.</title>
        <authorList>
            <person name="Martin J."/>
        </authorList>
    </citation>
    <scope>NUCLEOTIDE SEQUENCE [LARGE SCALE GENOMIC DNA]</scope>
    <source>
        <strain evidence="4">G859</strain>
        <tissue evidence="4">Whole worm</tissue>
    </source>
</reference>
<evidence type="ECO:0000256" key="1">
    <source>
        <dbReference type="PROSITE-ProRule" id="PRU00042"/>
    </source>
</evidence>
<dbReference type="Proteomes" id="UP001331761">
    <property type="component" value="Unassembled WGS sequence"/>
</dbReference>
<accession>A0AAN8FCE3</accession>
<feature type="region of interest" description="Disordered" evidence="2">
    <location>
        <begin position="685"/>
        <end position="714"/>
    </location>
</feature>
<dbReference type="SMART" id="SM00355">
    <property type="entry name" value="ZnF_C2H2"/>
    <property type="match status" value="3"/>
</dbReference>
<keyword evidence="1" id="KW-0863">Zinc-finger</keyword>
<dbReference type="EMBL" id="WIXE01015306">
    <property type="protein sequence ID" value="KAK5973584.1"/>
    <property type="molecule type" value="Genomic_DNA"/>
</dbReference>
<keyword evidence="1" id="KW-0479">Metal-binding</keyword>
<feature type="compositionally biased region" description="Polar residues" evidence="2">
    <location>
        <begin position="733"/>
        <end position="759"/>
    </location>
</feature>
<dbReference type="PANTHER" id="PTHR33936:SF24">
    <property type="entry name" value="C2H2-TYPE DOMAIN-CONTAINING PROTEIN"/>
    <property type="match status" value="1"/>
</dbReference>
<dbReference type="InterPro" id="IPR052797">
    <property type="entry name" value="RegFact_GeneExpr_CellDeath"/>
</dbReference>
<dbReference type="InterPro" id="IPR013087">
    <property type="entry name" value="Znf_C2H2_type"/>
</dbReference>
<evidence type="ECO:0000256" key="2">
    <source>
        <dbReference type="SAM" id="MobiDB-lite"/>
    </source>
</evidence>
<dbReference type="AlphaFoldDB" id="A0AAN8FCE3"/>
<evidence type="ECO:0000313" key="5">
    <source>
        <dbReference type="Proteomes" id="UP001331761"/>
    </source>
</evidence>
<feature type="compositionally biased region" description="Polar residues" evidence="2">
    <location>
        <begin position="419"/>
        <end position="446"/>
    </location>
</feature>
<dbReference type="PROSITE" id="PS00028">
    <property type="entry name" value="ZINC_FINGER_C2H2_1"/>
    <property type="match status" value="2"/>
</dbReference>
<keyword evidence="5" id="KW-1185">Reference proteome</keyword>
<keyword evidence="1" id="KW-0862">Zinc</keyword>
<feature type="compositionally biased region" description="Polar residues" evidence="2">
    <location>
        <begin position="685"/>
        <end position="698"/>
    </location>
</feature>
<name>A0AAN8FCE3_TRICO</name>